<reference evidence="1" key="1">
    <citation type="journal article" date="2023" name="Mol. Phylogenet. Evol.">
        <title>Genome-scale phylogeny and comparative genomics of the fungal order Sordariales.</title>
        <authorList>
            <person name="Hensen N."/>
            <person name="Bonometti L."/>
            <person name="Westerberg I."/>
            <person name="Brannstrom I.O."/>
            <person name="Guillou S."/>
            <person name="Cros-Aarteil S."/>
            <person name="Calhoun S."/>
            <person name="Haridas S."/>
            <person name="Kuo A."/>
            <person name="Mondo S."/>
            <person name="Pangilinan J."/>
            <person name="Riley R."/>
            <person name="LaButti K."/>
            <person name="Andreopoulos B."/>
            <person name="Lipzen A."/>
            <person name="Chen C."/>
            <person name="Yan M."/>
            <person name="Daum C."/>
            <person name="Ng V."/>
            <person name="Clum A."/>
            <person name="Steindorff A."/>
            <person name="Ohm R.A."/>
            <person name="Martin F."/>
            <person name="Silar P."/>
            <person name="Natvig D.O."/>
            <person name="Lalanne C."/>
            <person name="Gautier V."/>
            <person name="Ament-Velasquez S.L."/>
            <person name="Kruys A."/>
            <person name="Hutchinson M.I."/>
            <person name="Powell A.J."/>
            <person name="Barry K."/>
            <person name="Miller A.N."/>
            <person name="Grigoriev I.V."/>
            <person name="Debuchy R."/>
            <person name="Gladieux P."/>
            <person name="Hiltunen Thoren M."/>
            <person name="Johannesson H."/>
        </authorList>
    </citation>
    <scope>NUCLEOTIDE SEQUENCE</scope>
    <source>
        <strain evidence="1">PSN293</strain>
    </source>
</reference>
<reference evidence="1" key="2">
    <citation type="submission" date="2023-05" db="EMBL/GenBank/DDBJ databases">
        <authorList>
            <consortium name="Lawrence Berkeley National Laboratory"/>
            <person name="Steindorff A."/>
            <person name="Hensen N."/>
            <person name="Bonometti L."/>
            <person name="Westerberg I."/>
            <person name="Brannstrom I.O."/>
            <person name="Guillou S."/>
            <person name="Cros-Aarteil S."/>
            <person name="Calhoun S."/>
            <person name="Haridas S."/>
            <person name="Kuo A."/>
            <person name="Mondo S."/>
            <person name="Pangilinan J."/>
            <person name="Riley R."/>
            <person name="Labutti K."/>
            <person name="Andreopoulos B."/>
            <person name="Lipzen A."/>
            <person name="Chen C."/>
            <person name="Yanf M."/>
            <person name="Daum C."/>
            <person name="Ng V."/>
            <person name="Clum A."/>
            <person name="Ohm R."/>
            <person name="Martin F."/>
            <person name="Silar P."/>
            <person name="Natvig D."/>
            <person name="Lalanne C."/>
            <person name="Gautier V."/>
            <person name="Ament-Velasquez S.L."/>
            <person name="Kruys A."/>
            <person name="Hutchinson M.I."/>
            <person name="Powell A.J."/>
            <person name="Barry K."/>
            <person name="Miller A.N."/>
            <person name="Grigoriev I.V."/>
            <person name="Debuchy R."/>
            <person name="Gladieux P."/>
            <person name="Thoren M.H."/>
            <person name="Johannesson H."/>
        </authorList>
    </citation>
    <scope>NUCLEOTIDE SEQUENCE</scope>
    <source>
        <strain evidence="1">PSN293</strain>
    </source>
</reference>
<organism evidence="1 2">
    <name type="scientific">Rhypophila decipiens</name>
    <dbReference type="NCBI Taxonomy" id="261697"/>
    <lineage>
        <taxon>Eukaryota</taxon>
        <taxon>Fungi</taxon>
        <taxon>Dikarya</taxon>
        <taxon>Ascomycota</taxon>
        <taxon>Pezizomycotina</taxon>
        <taxon>Sordariomycetes</taxon>
        <taxon>Sordariomycetidae</taxon>
        <taxon>Sordariales</taxon>
        <taxon>Naviculisporaceae</taxon>
        <taxon>Rhypophila</taxon>
    </lineage>
</organism>
<dbReference type="Proteomes" id="UP001301769">
    <property type="component" value="Unassembled WGS sequence"/>
</dbReference>
<accession>A0AAN7BDI4</accession>
<dbReference type="AlphaFoldDB" id="A0AAN7BDI4"/>
<protein>
    <submittedName>
        <fullName evidence="1">Uncharacterized protein</fullName>
    </submittedName>
</protein>
<comment type="caution">
    <text evidence="1">The sequence shown here is derived from an EMBL/GenBank/DDBJ whole genome shotgun (WGS) entry which is preliminary data.</text>
</comment>
<keyword evidence="2" id="KW-1185">Reference proteome</keyword>
<evidence type="ECO:0000313" key="1">
    <source>
        <dbReference type="EMBL" id="KAK4219352.1"/>
    </source>
</evidence>
<name>A0AAN7BDI4_9PEZI</name>
<dbReference type="EMBL" id="MU858048">
    <property type="protein sequence ID" value="KAK4219352.1"/>
    <property type="molecule type" value="Genomic_DNA"/>
</dbReference>
<gene>
    <name evidence="1" type="ORF">QBC37DRAFT_409849</name>
</gene>
<evidence type="ECO:0000313" key="2">
    <source>
        <dbReference type="Proteomes" id="UP001301769"/>
    </source>
</evidence>
<feature type="non-terminal residue" evidence="1">
    <location>
        <position position="1"/>
    </location>
</feature>
<proteinExistence type="predicted"/>
<sequence length="70" mass="8080">MENCRSLVSLLISLTRFSAFVFTVDLLTCFVWQSEMGFLVFSLPSLEALIYRLFFALECECSQLVRLESD</sequence>